<feature type="compositionally biased region" description="Low complexity" evidence="4">
    <location>
        <begin position="80"/>
        <end position="89"/>
    </location>
</feature>
<accession>A0ABQ8F3C9</accession>
<evidence type="ECO:0000256" key="3">
    <source>
        <dbReference type="RuleBase" id="RU361268"/>
    </source>
</evidence>
<dbReference type="Pfam" id="PF01214">
    <property type="entry name" value="CK_II_beta"/>
    <property type="match status" value="1"/>
</dbReference>
<name>A0ABQ8F3C9_9FUNG</name>
<comment type="subunit">
    <text evidence="3">Tetramer of two alpha and two beta subunits.</text>
</comment>
<evidence type="ECO:0000256" key="4">
    <source>
        <dbReference type="SAM" id="MobiDB-lite"/>
    </source>
</evidence>
<evidence type="ECO:0000313" key="6">
    <source>
        <dbReference type="Proteomes" id="UP001648503"/>
    </source>
</evidence>
<dbReference type="InterPro" id="IPR035991">
    <property type="entry name" value="Casein_kinase_II_beta-like"/>
</dbReference>
<dbReference type="InterPro" id="IPR016149">
    <property type="entry name" value="Casein_kin_II_reg-sub_N"/>
</dbReference>
<dbReference type="Gene3D" id="2.20.25.20">
    <property type="match status" value="1"/>
</dbReference>
<feature type="compositionally biased region" description="Basic and acidic residues" evidence="4">
    <location>
        <begin position="70"/>
        <end position="79"/>
    </location>
</feature>
<dbReference type="PANTHER" id="PTHR11740:SF0">
    <property type="entry name" value="CASEIN KINASE II SUBUNIT BETA"/>
    <property type="match status" value="1"/>
</dbReference>
<dbReference type="PANTHER" id="PTHR11740">
    <property type="entry name" value="CASEIN KINASE II SUBUNIT BETA"/>
    <property type="match status" value="1"/>
</dbReference>
<dbReference type="PROSITE" id="PS51257">
    <property type="entry name" value="PROKAR_LIPOPROTEIN"/>
    <property type="match status" value="1"/>
</dbReference>
<dbReference type="Gene3D" id="1.10.1820.10">
    <property type="entry name" value="protein kinase ck2 holoenzyme, chain C, domain 1"/>
    <property type="match status" value="1"/>
</dbReference>
<gene>
    <name evidence="5" type="ORF">BASA50_009662</name>
</gene>
<comment type="function">
    <text evidence="2 3">Regulatory subunit of casein kinase II/CK2. As part of the kinase complex regulates the basal catalytic activity of the alpha subunit a constitutively active serine/threonine-protein kinase that phosphorylates a large number of substrates containing acidic residues C-terminal to the phosphorylated serine or threonine.</text>
</comment>
<dbReference type="SUPFAM" id="SSF57798">
    <property type="entry name" value="Casein kinase II beta subunit"/>
    <property type="match status" value="1"/>
</dbReference>
<evidence type="ECO:0000256" key="2">
    <source>
        <dbReference type="ARBA" id="ARBA00045899"/>
    </source>
</evidence>
<feature type="compositionally biased region" description="Acidic residues" evidence="4">
    <location>
        <begin position="324"/>
        <end position="341"/>
    </location>
</feature>
<keyword evidence="6" id="KW-1185">Reference proteome</keyword>
<dbReference type="SMART" id="SM01085">
    <property type="entry name" value="CK_II_beta"/>
    <property type="match status" value="1"/>
</dbReference>
<dbReference type="PRINTS" id="PR00472">
    <property type="entry name" value="CASNKINASEII"/>
</dbReference>
<dbReference type="EMBL" id="JAFCIX010000438">
    <property type="protein sequence ID" value="KAH6589959.1"/>
    <property type="molecule type" value="Genomic_DNA"/>
</dbReference>
<sequence>MKTVVMSECENDIHDRAFLLVLLAISSCFLSEQLRGLVYSQHSSSHQHQAPQPQYLRIPRQIGTMRSDLQQELHNDSSRSRSSGSSDMSSSEVSWINWYCSLPEHEFFLEIPEQYIEDEFNLVGLSNIVPLYSEALDLILDLELDCSDTDDSTGIRPTQQQQQYNAHVRIVESSAQTLYGLIHARFLLTKPALVNMAKRFEMRDFGRCPRIGCGGCGVIPCGLSDLPGVATLSMYCPRCGDLYTPKKARFQALDGSCFGTTFASFLFLTMPYLIPGVRTSVAALQKSSERPDAAMRERAALARAREHPVLSSDENNEEAGSNDTDSDSNDDIYSDDEEDGGEEGHGKEWVSSLNSLSDYWRYTPTIFGFRVSERSPHGPRMGWLRWRSDMSGCDRPGCGESVFRAITRRRDLPDACNGVATATTLSTRAEKDKILDSYGMDASMKSIGSVGFTGSMECISREGSIAGDFSMRAGQNVDGHMDDIETATADG</sequence>
<dbReference type="InterPro" id="IPR000704">
    <property type="entry name" value="Casein_kinase_II_reg-sub"/>
</dbReference>
<comment type="caution">
    <text evidence="5">The sequence shown here is derived from an EMBL/GenBank/DDBJ whole genome shotgun (WGS) entry which is preliminary data.</text>
</comment>
<organism evidence="5 6">
    <name type="scientific">Batrachochytrium salamandrivorans</name>
    <dbReference type="NCBI Taxonomy" id="1357716"/>
    <lineage>
        <taxon>Eukaryota</taxon>
        <taxon>Fungi</taxon>
        <taxon>Fungi incertae sedis</taxon>
        <taxon>Chytridiomycota</taxon>
        <taxon>Chytridiomycota incertae sedis</taxon>
        <taxon>Chytridiomycetes</taxon>
        <taxon>Rhizophydiales</taxon>
        <taxon>Rhizophydiales incertae sedis</taxon>
        <taxon>Batrachochytrium</taxon>
    </lineage>
</organism>
<feature type="region of interest" description="Disordered" evidence="4">
    <location>
        <begin position="304"/>
        <end position="348"/>
    </location>
</feature>
<comment type="similarity">
    <text evidence="1 3">Belongs to the casein kinase 2 subunit beta family.</text>
</comment>
<feature type="region of interest" description="Disordered" evidence="4">
    <location>
        <begin position="70"/>
        <end position="89"/>
    </location>
</feature>
<evidence type="ECO:0000313" key="5">
    <source>
        <dbReference type="EMBL" id="KAH6589959.1"/>
    </source>
</evidence>
<evidence type="ECO:0000256" key="1">
    <source>
        <dbReference type="ARBA" id="ARBA00006941"/>
    </source>
</evidence>
<protein>
    <recommendedName>
        <fullName evidence="3">Casein kinase II subunit beta</fullName>
        <shortName evidence="3">CK II beta</shortName>
    </recommendedName>
</protein>
<reference evidence="5 6" key="1">
    <citation type="submission" date="2021-02" db="EMBL/GenBank/DDBJ databases">
        <title>Variation within the Batrachochytrium salamandrivorans European outbreak.</title>
        <authorList>
            <person name="Kelly M."/>
            <person name="Pasmans F."/>
            <person name="Shea T.P."/>
            <person name="Munoz J.F."/>
            <person name="Carranza S."/>
            <person name="Cuomo C.A."/>
            <person name="Martel A."/>
        </authorList>
    </citation>
    <scope>NUCLEOTIDE SEQUENCE [LARGE SCALE GENOMIC DNA]</scope>
    <source>
        <strain evidence="5 6">AMFP18/2</strain>
    </source>
</reference>
<dbReference type="Proteomes" id="UP001648503">
    <property type="component" value="Unassembled WGS sequence"/>
</dbReference>
<proteinExistence type="inferred from homology"/>